<dbReference type="Gene3D" id="3.90.1150.10">
    <property type="entry name" value="Aspartate Aminotransferase, domain 1"/>
    <property type="match status" value="1"/>
</dbReference>
<dbReference type="InterPro" id="IPR015422">
    <property type="entry name" value="PyrdxlP-dep_Trfase_small"/>
</dbReference>
<comment type="cofactor">
    <cofactor evidence="1">
        <name>pyridoxal 5'-phosphate</name>
        <dbReference type="ChEBI" id="CHEBI:597326"/>
    </cofactor>
</comment>
<sequence>MITLNTNYLKLAGNYLFAEIAKNVQNYQKNHPDLPVIKLGIGDVTQPLPPSVLKCLHHGVDEMGQTETFQGYGPYEGFRFLREKIAAFDFQSRGVDLSPDEIFVSTGAKEDTANFQELFDLDTRIAITDPVYPVYVDSNVMAGRIGEHKHGRYEGIVYLDCTADNNFMPALPTGAVDLIYLCFPNNPTGQVATKDELKKWVDYAHEHQALILFDAAYEVFIRDDSIPHSIFEIDGAKEVAVEFRSLSKTAGFTGTRLSYTIIPDDVHIYDREKNRHQLNTFWMRRQATKFNGASYIIQKGAEAVFTDVGRKEIDALIDYYLENARIIREGLDALNINYSGGVNSPYVWLKTPEGYGSWDFFHKLLNDCQVVGTPGAGFGKCGEGYFRLSAFGEQENVKEAIARLSNLQL</sequence>
<dbReference type="PANTHER" id="PTHR43144">
    <property type="entry name" value="AMINOTRANSFERASE"/>
    <property type="match status" value="1"/>
</dbReference>
<name>A0A2G6KI58_9BACT</name>
<feature type="domain" description="Aminotransferase class I/classII large" evidence="10">
    <location>
        <begin position="36"/>
        <end position="404"/>
    </location>
</feature>
<reference evidence="11 12" key="1">
    <citation type="submission" date="2017-10" db="EMBL/GenBank/DDBJ databases">
        <title>Novel microbial diversity and functional potential in the marine mammal oral microbiome.</title>
        <authorList>
            <person name="Dudek N.K."/>
            <person name="Sun C.L."/>
            <person name="Burstein D."/>
            <person name="Kantor R.S."/>
            <person name="Aliaga Goltsman D.S."/>
            <person name="Bik E.M."/>
            <person name="Thomas B.C."/>
            <person name="Banfield J.F."/>
            <person name="Relman D.A."/>
        </authorList>
    </citation>
    <scope>NUCLEOTIDE SEQUENCE [LARGE SCALE GENOMIC DNA]</scope>
    <source>
        <strain evidence="11">DOLJORAL78_47_16</strain>
    </source>
</reference>
<comment type="pathway">
    <text evidence="2">Amino-acid biosynthesis; L-lysine biosynthesis via DAP pathway; LL-2,6-diaminopimelate from (S)-tetrahydrodipicolinate (aminotransferase route): step 1/1.</text>
</comment>
<dbReference type="EC" id="2.6.1.83" evidence="3 9"/>
<comment type="caution">
    <text evidence="11">The sequence shown here is derived from an EMBL/GenBank/DDBJ whole genome shotgun (WGS) entry which is preliminary data.</text>
</comment>
<dbReference type="InterPro" id="IPR004839">
    <property type="entry name" value="Aminotransferase_I/II_large"/>
</dbReference>
<protein>
    <recommendedName>
        <fullName evidence="4 9">LL-diaminopimelate aminotransferase</fullName>
        <ecNumber evidence="3 9">2.6.1.83</ecNumber>
    </recommendedName>
</protein>
<dbReference type="FunFam" id="3.40.640.10:FF:000099">
    <property type="entry name" value="LL-diaminopimelate aminotransferase, chloroplastic"/>
    <property type="match status" value="1"/>
</dbReference>
<gene>
    <name evidence="11" type="ORF">CSA56_04685</name>
</gene>
<evidence type="ECO:0000256" key="4">
    <source>
        <dbReference type="ARBA" id="ARBA00018052"/>
    </source>
</evidence>
<comment type="catalytic activity">
    <reaction evidence="8">
        <text>(2S,6S)-2,6-diaminopimelate + 2-oxoglutarate = (S)-2,3,4,5-tetrahydrodipicolinate + L-glutamate + H2O + H(+)</text>
        <dbReference type="Rhea" id="RHEA:23988"/>
        <dbReference type="ChEBI" id="CHEBI:15377"/>
        <dbReference type="ChEBI" id="CHEBI:15378"/>
        <dbReference type="ChEBI" id="CHEBI:16810"/>
        <dbReference type="ChEBI" id="CHEBI:16845"/>
        <dbReference type="ChEBI" id="CHEBI:29985"/>
        <dbReference type="ChEBI" id="CHEBI:57609"/>
        <dbReference type="EC" id="2.6.1.83"/>
    </reaction>
</comment>
<evidence type="ECO:0000259" key="10">
    <source>
        <dbReference type="Pfam" id="PF00155"/>
    </source>
</evidence>
<keyword evidence="5 11" id="KW-0032">Aminotransferase</keyword>
<evidence type="ECO:0000256" key="3">
    <source>
        <dbReference type="ARBA" id="ARBA00013138"/>
    </source>
</evidence>
<dbReference type="GO" id="GO:0010285">
    <property type="term" value="F:L,L-diaminopimelate aminotransferase activity"/>
    <property type="evidence" value="ECO:0007669"/>
    <property type="project" value="UniProtKB-EC"/>
</dbReference>
<dbReference type="Gene3D" id="3.40.640.10">
    <property type="entry name" value="Type I PLP-dependent aspartate aminotransferase-like (Major domain)"/>
    <property type="match status" value="1"/>
</dbReference>
<dbReference type="GO" id="GO:0030170">
    <property type="term" value="F:pyridoxal phosphate binding"/>
    <property type="evidence" value="ECO:0007669"/>
    <property type="project" value="UniProtKB-UniRule"/>
</dbReference>
<dbReference type="Proteomes" id="UP000230821">
    <property type="component" value="Unassembled WGS sequence"/>
</dbReference>
<dbReference type="Pfam" id="PF00155">
    <property type="entry name" value="Aminotran_1_2"/>
    <property type="match status" value="1"/>
</dbReference>
<keyword evidence="7" id="KW-0663">Pyridoxal phosphate</keyword>
<dbReference type="HAMAP" id="MF_01642">
    <property type="entry name" value="DapL_aminotrans_1"/>
    <property type="match status" value="1"/>
</dbReference>
<evidence type="ECO:0000256" key="1">
    <source>
        <dbReference type="ARBA" id="ARBA00001933"/>
    </source>
</evidence>
<accession>A0A2G6KI58</accession>
<dbReference type="UniPathway" id="UPA00034">
    <property type="reaction ID" value="UER00466"/>
</dbReference>
<dbReference type="AlphaFoldDB" id="A0A2G6KI58"/>
<evidence type="ECO:0000256" key="8">
    <source>
        <dbReference type="ARBA" id="ARBA00051934"/>
    </source>
</evidence>
<evidence type="ECO:0000256" key="5">
    <source>
        <dbReference type="ARBA" id="ARBA00022576"/>
    </source>
</evidence>
<proteinExistence type="inferred from homology"/>
<evidence type="ECO:0000256" key="9">
    <source>
        <dbReference type="NCBIfam" id="TIGR03542"/>
    </source>
</evidence>
<dbReference type="InterPro" id="IPR015424">
    <property type="entry name" value="PyrdxlP-dep_Trfase"/>
</dbReference>
<evidence type="ECO:0000256" key="2">
    <source>
        <dbReference type="ARBA" id="ARBA00004982"/>
    </source>
</evidence>
<dbReference type="SUPFAM" id="SSF53383">
    <property type="entry name" value="PLP-dependent transferases"/>
    <property type="match status" value="1"/>
</dbReference>
<evidence type="ECO:0000313" key="11">
    <source>
        <dbReference type="EMBL" id="PIE35325.1"/>
    </source>
</evidence>
<keyword evidence="6 11" id="KW-0808">Transferase</keyword>
<evidence type="ECO:0000256" key="7">
    <source>
        <dbReference type="ARBA" id="ARBA00022898"/>
    </source>
</evidence>
<dbReference type="InterPro" id="IPR015421">
    <property type="entry name" value="PyrdxlP-dep_Trfase_major"/>
</dbReference>
<dbReference type="CDD" id="cd00609">
    <property type="entry name" value="AAT_like"/>
    <property type="match status" value="1"/>
</dbReference>
<organism evidence="11 12">
    <name type="scientific">candidate division KSB3 bacterium</name>
    <dbReference type="NCBI Taxonomy" id="2044937"/>
    <lineage>
        <taxon>Bacteria</taxon>
        <taxon>candidate division KSB3</taxon>
    </lineage>
</organism>
<dbReference type="EMBL" id="PDSK01000047">
    <property type="protein sequence ID" value="PIE35325.1"/>
    <property type="molecule type" value="Genomic_DNA"/>
</dbReference>
<dbReference type="GO" id="GO:0009089">
    <property type="term" value="P:lysine biosynthetic process via diaminopimelate"/>
    <property type="evidence" value="ECO:0007669"/>
    <property type="project" value="UniProtKB-UniPathway"/>
</dbReference>
<evidence type="ECO:0000313" key="12">
    <source>
        <dbReference type="Proteomes" id="UP000230821"/>
    </source>
</evidence>
<dbReference type="InterPro" id="IPR019942">
    <property type="entry name" value="DapL/ALD1"/>
</dbReference>
<dbReference type="NCBIfam" id="TIGR03542">
    <property type="entry name" value="DAPAT_plant"/>
    <property type="match status" value="1"/>
</dbReference>
<evidence type="ECO:0000256" key="6">
    <source>
        <dbReference type="ARBA" id="ARBA00022679"/>
    </source>
</evidence>